<keyword evidence="1" id="KW-0472">Membrane</keyword>
<evidence type="ECO:0008006" key="4">
    <source>
        <dbReference type="Google" id="ProtNLM"/>
    </source>
</evidence>
<accession>A0ABU4N3S2</accession>
<keyword evidence="3" id="KW-1185">Reference proteome</keyword>
<evidence type="ECO:0000313" key="3">
    <source>
        <dbReference type="Proteomes" id="UP001282474"/>
    </source>
</evidence>
<gene>
    <name evidence="2" type="ORF">PV383_45875</name>
</gene>
<protein>
    <recommendedName>
        <fullName evidence="4">Integral membrane protein</fullName>
    </recommendedName>
</protein>
<name>A0ABU4N3S2_9ACTN</name>
<dbReference type="Proteomes" id="UP001282474">
    <property type="component" value="Unassembled WGS sequence"/>
</dbReference>
<organism evidence="2 3">
    <name type="scientific">Streptomyces caniscabiei</name>
    <dbReference type="NCBI Taxonomy" id="2746961"/>
    <lineage>
        <taxon>Bacteria</taxon>
        <taxon>Bacillati</taxon>
        <taxon>Actinomycetota</taxon>
        <taxon>Actinomycetes</taxon>
        <taxon>Kitasatosporales</taxon>
        <taxon>Streptomycetaceae</taxon>
        <taxon>Streptomyces</taxon>
    </lineage>
</organism>
<sequence length="71" mass="7682">MKTFITSKPVLWLLFLFNLLAAAVIPFVAEGAQALGAFIGMGLVSVKAGLGLMFKYREGRRRASHAMVVAQ</sequence>
<reference evidence="2 3" key="1">
    <citation type="journal article" date="2023" name="Microb. Genom.">
        <title>Mesoterricola silvestris gen. nov., sp. nov., Mesoterricola sediminis sp. nov., Geothrix oryzae sp. nov., Geothrix edaphica sp. nov., Geothrix rubra sp. nov., and Geothrix limicola sp. nov., six novel members of Acidobacteriota isolated from soils.</title>
        <authorList>
            <person name="Weisberg A.J."/>
            <person name="Pearce E."/>
            <person name="Kramer C.G."/>
            <person name="Chang J.H."/>
            <person name="Clarke C.R."/>
        </authorList>
    </citation>
    <scope>NUCLEOTIDE SEQUENCE [LARGE SCALE GENOMIC DNA]</scope>
    <source>
        <strain evidence="2 3">NE20-4-1</strain>
    </source>
</reference>
<comment type="caution">
    <text evidence="2">The sequence shown here is derived from an EMBL/GenBank/DDBJ whole genome shotgun (WGS) entry which is preliminary data.</text>
</comment>
<dbReference type="EMBL" id="JARAWJ010000083">
    <property type="protein sequence ID" value="MDX3044440.1"/>
    <property type="molecule type" value="Genomic_DNA"/>
</dbReference>
<keyword evidence="1" id="KW-1133">Transmembrane helix</keyword>
<keyword evidence="1" id="KW-0812">Transmembrane</keyword>
<dbReference type="RefSeq" id="WP_045562149.1">
    <property type="nucleotide sequence ID" value="NZ_JABXWF010000027.1"/>
</dbReference>
<proteinExistence type="predicted"/>
<feature type="transmembrane region" description="Helical" evidence="1">
    <location>
        <begin position="32"/>
        <end position="54"/>
    </location>
</feature>
<evidence type="ECO:0000313" key="2">
    <source>
        <dbReference type="EMBL" id="MDX3044440.1"/>
    </source>
</evidence>
<evidence type="ECO:0000256" key="1">
    <source>
        <dbReference type="SAM" id="Phobius"/>
    </source>
</evidence>